<organism evidence="5 6">
    <name type="scientific">Actinomadura rubrobrunea</name>
    <dbReference type="NCBI Taxonomy" id="115335"/>
    <lineage>
        <taxon>Bacteria</taxon>
        <taxon>Bacillati</taxon>
        <taxon>Actinomycetota</taxon>
        <taxon>Actinomycetes</taxon>
        <taxon>Streptosporangiales</taxon>
        <taxon>Thermomonosporaceae</taxon>
        <taxon>Actinomadura</taxon>
    </lineage>
</organism>
<keyword evidence="1" id="KW-0175">Coiled coil</keyword>
<dbReference type="InterPro" id="IPR012551">
    <property type="entry name" value="DUF1707_SHOCT-like"/>
</dbReference>
<accession>A0A9W6UUS7</accession>
<evidence type="ECO:0000256" key="1">
    <source>
        <dbReference type="SAM" id="Coils"/>
    </source>
</evidence>
<evidence type="ECO:0000259" key="4">
    <source>
        <dbReference type="Pfam" id="PF09922"/>
    </source>
</evidence>
<dbReference type="EMBL" id="BSRZ01000002">
    <property type="protein sequence ID" value="GLW63168.1"/>
    <property type="molecule type" value="Genomic_DNA"/>
</dbReference>
<dbReference type="Pfam" id="PF09922">
    <property type="entry name" value="LiaF-like_C"/>
    <property type="match status" value="1"/>
</dbReference>
<dbReference type="RefSeq" id="WP_067916499.1">
    <property type="nucleotide sequence ID" value="NZ_BSRZ01000002.1"/>
</dbReference>
<dbReference type="PANTHER" id="PTHR40763:SF4">
    <property type="entry name" value="DUF1707 DOMAIN-CONTAINING PROTEIN"/>
    <property type="match status" value="1"/>
</dbReference>
<feature type="domain" description="DUF1707" evidence="3">
    <location>
        <begin position="44"/>
        <end position="96"/>
    </location>
</feature>
<gene>
    <name evidence="5" type="ORF">Arub01_14120</name>
</gene>
<protein>
    <recommendedName>
        <fullName evidence="7">DUF1707 domain-containing protein</fullName>
    </recommendedName>
</protein>
<dbReference type="AlphaFoldDB" id="A0A9W6UUS7"/>
<proteinExistence type="predicted"/>
<feature type="region of interest" description="Disordered" evidence="2">
    <location>
        <begin position="97"/>
        <end position="131"/>
    </location>
</feature>
<dbReference type="Pfam" id="PF08044">
    <property type="entry name" value="DUF1707"/>
    <property type="match status" value="1"/>
</dbReference>
<feature type="compositionally biased region" description="Low complexity" evidence="2">
    <location>
        <begin position="32"/>
        <end position="46"/>
    </location>
</feature>
<evidence type="ECO:0000259" key="3">
    <source>
        <dbReference type="Pfam" id="PF08044"/>
    </source>
</evidence>
<sequence length="291" mass="31925">MNLPEHSSSTDPAPSPSAAERSDPARPPASGPAPGDAAADPALLRASDADRDRVADLLREALAEGRITPEEHAERIDAVYRAKTYAELTPLVSDIPGAAEQAPLPPEASRPRVSLRKEAAAPNLPPPERQPTSLVAIFSGAQRRGRWLVEPTTNVNCVFGGVELDFRKAVLSQAEVTVNVSCLFGGVEVVVPPGVRVTNSVSAVFGGVELPDDDPLEPDAPVVRLTGFLLFGGVRVQRRALDGTGDRRHEGRDEVRERLREHRREIREHRRELREHRRELREAHRRGRRDL</sequence>
<evidence type="ECO:0000313" key="5">
    <source>
        <dbReference type="EMBL" id="GLW63168.1"/>
    </source>
</evidence>
<name>A0A9W6UUS7_9ACTN</name>
<evidence type="ECO:0000313" key="6">
    <source>
        <dbReference type="Proteomes" id="UP001165124"/>
    </source>
</evidence>
<feature type="region of interest" description="Disordered" evidence="2">
    <location>
        <begin position="1"/>
        <end position="48"/>
    </location>
</feature>
<feature type="compositionally biased region" description="Low complexity" evidence="2">
    <location>
        <begin position="7"/>
        <end position="19"/>
    </location>
</feature>
<dbReference type="Proteomes" id="UP001165124">
    <property type="component" value="Unassembled WGS sequence"/>
</dbReference>
<evidence type="ECO:0000256" key="2">
    <source>
        <dbReference type="SAM" id="MobiDB-lite"/>
    </source>
</evidence>
<feature type="domain" description="Cell wall-active antibiotics response LiaF-like C-terminal" evidence="4">
    <location>
        <begin position="146"/>
        <end position="213"/>
    </location>
</feature>
<comment type="caution">
    <text evidence="5">The sequence shown here is derived from an EMBL/GenBank/DDBJ whole genome shotgun (WGS) entry which is preliminary data.</text>
</comment>
<keyword evidence="6" id="KW-1185">Reference proteome</keyword>
<dbReference type="PANTHER" id="PTHR40763">
    <property type="entry name" value="MEMBRANE PROTEIN-RELATED"/>
    <property type="match status" value="1"/>
</dbReference>
<feature type="coiled-coil region" evidence="1">
    <location>
        <begin position="252"/>
        <end position="286"/>
    </location>
</feature>
<dbReference type="InterPro" id="IPR024425">
    <property type="entry name" value="LiaF-like_C"/>
</dbReference>
<reference evidence="5" key="1">
    <citation type="submission" date="2023-02" db="EMBL/GenBank/DDBJ databases">
        <title>Actinomadura rubrobrunea NBRC 14622.</title>
        <authorList>
            <person name="Ichikawa N."/>
            <person name="Sato H."/>
            <person name="Tonouchi N."/>
        </authorList>
    </citation>
    <scope>NUCLEOTIDE SEQUENCE</scope>
    <source>
        <strain evidence="5">NBRC 14622</strain>
    </source>
</reference>
<evidence type="ECO:0008006" key="7">
    <source>
        <dbReference type="Google" id="ProtNLM"/>
    </source>
</evidence>